<keyword evidence="1" id="KW-0732">Signal</keyword>
<reference evidence="2 3" key="1">
    <citation type="submission" date="2017-03" db="EMBL/GenBank/DDBJ databases">
        <title>Genome analysis of Rhizobial strains effectives or ineffectives for nitrogen fixation isolated from bean seeds.</title>
        <authorList>
            <person name="Peralta H."/>
            <person name="Aguilar-Vera A."/>
            <person name="Mora Y."/>
            <person name="Vargas-Lagunas C."/>
            <person name="Girard L."/>
            <person name="Mora J."/>
        </authorList>
    </citation>
    <scope>NUCLEOTIDE SEQUENCE [LARGE SCALE GENOMIC DNA]</scope>
    <source>
        <strain evidence="2 3">CCGM3</strain>
    </source>
</reference>
<dbReference type="RefSeq" id="WP_114713486.1">
    <property type="nucleotide sequence ID" value="NZ_KZ857259.1"/>
</dbReference>
<evidence type="ECO:0000256" key="1">
    <source>
        <dbReference type="SAM" id="SignalP"/>
    </source>
</evidence>
<accession>A0A370KN04</accession>
<evidence type="ECO:0000313" key="2">
    <source>
        <dbReference type="EMBL" id="RDJ10308.1"/>
    </source>
</evidence>
<dbReference type="EMBL" id="NAAC01000016">
    <property type="protein sequence ID" value="RDJ10308.1"/>
    <property type="molecule type" value="Genomic_DNA"/>
</dbReference>
<dbReference type="AlphaFoldDB" id="A0A370KN04"/>
<sequence>MYKALLVSSAIALSSLATTALADGAVTGAAGGAVTGAIVGGPVGAAVGGVAGAVAGAVIDPPPREVVTYVQAQPAPTAPVVIQQPIVVGKPIPADVIVTPVPDNPKYAYTVINDRHIIVEPQTHRVVQVLN</sequence>
<proteinExistence type="predicted"/>
<organism evidence="2 3">
    <name type="scientific">Rhizobium grahamii</name>
    <dbReference type="NCBI Taxonomy" id="1120045"/>
    <lineage>
        <taxon>Bacteria</taxon>
        <taxon>Pseudomonadati</taxon>
        <taxon>Pseudomonadota</taxon>
        <taxon>Alphaproteobacteria</taxon>
        <taxon>Hyphomicrobiales</taxon>
        <taxon>Rhizobiaceae</taxon>
        <taxon>Rhizobium/Agrobacterium group</taxon>
        <taxon>Rhizobium</taxon>
    </lineage>
</organism>
<evidence type="ECO:0000313" key="3">
    <source>
        <dbReference type="Proteomes" id="UP000254939"/>
    </source>
</evidence>
<evidence type="ECO:0008006" key="4">
    <source>
        <dbReference type="Google" id="ProtNLM"/>
    </source>
</evidence>
<dbReference type="Proteomes" id="UP000254939">
    <property type="component" value="Unassembled WGS sequence"/>
</dbReference>
<name>A0A370KN04_9HYPH</name>
<dbReference type="Pfam" id="PF06823">
    <property type="entry name" value="DUF1236"/>
    <property type="match status" value="1"/>
</dbReference>
<gene>
    <name evidence="2" type="ORF">B5K06_14755</name>
</gene>
<comment type="caution">
    <text evidence="2">The sequence shown here is derived from an EMBL/GenBank/DDBJ whole genome shotgun (WGS) entry which is preliminary data.</text>
</comment>
<dbReference type="InterPro" id="IPR009642">
    <property type="entry name" value="DUF1236"/>
</dbReference>
<feature type="chain" id="PRO_5017034434" description="DUF1236 domain-containing protein" evidence="1">
    <location>
        <begin position="23"/>
        <end position="131"/>
    </location>
</feature>
<feature type="signal peptide" evidence="1">
    <location>
        <begin position="1"/>
        <end position="22"/>
    </location>
</feature>
<dbReference type="OrthoDB" id="8020822at2"/>
<protein>
    <recommendedName>
        <fullName evidence="4">DUF1236 domain-containing protein</fullName>
    </recommendedName>
</protein>